<dbReference type="Gene3D" id="3.30.70.1660">
    <property type="match status" value="1"/>
</dbReference>
<dbReference type="SMART" id="SM00937">
    <property type="entry name" value="PCRF"/>
    <property type="match status" value="1"/>
</dbReference>
<dbReference type="GO" id="GO:0005737">
    <property type="term" value="C:cytoplasm"/>
    <property type="evidence" value="ECO:0007669"/>
    <property type="project" value="UniProtKB-ARBA"/>
</dbReference>
<dbReference type="GO" id="GO:0003747">
    <property type="term" value="F:translation release factor activity"/>
    <property type="evidence" value="ECO:0007669"/>
    <property type="project" value="InterPro"/>
</dbReference>
<keyword evidence="7" id="KW-1185">Reference proteome</keyword>
<reference evidence="6 7" key="1">
    <citation type="submission" date="2019-08" db="EMBL/GenBank/DDBJ databases">
        <title>Highly reduced genomes of protist endosymbionts show evolutionary convergence.</title>
        <authorList>
            <person name="George E."/>
            <person name="Husnik F."/>
            <person name="Tashyreva D."/>
            <person name="Prokopchuk G."/>
            <person name="Horak A."/>
            <person name="Kwong W.K."/>
            <person name="Lukes J."/>
            <person name="Keeling P.J."/>
        </authorList>
    </citation>
    <scope>NUCLEOTIDE SEQUENCE [LARGE SCALE GENOMIC DNA]</scope>
    <source>
        <strain evidence="6">1604HC</strain>
    </source>
</reference>
<accession>A0A5C0UI84</accession>
<keyword evidence="4" id="KW-0175">Coiled coil</keyword>
<dbReference type="Pfam" id="PF03462">
    <property type="entry name" value="PCRF"/>
    <property type="match status" value="1"/>
</dbReference>
<evidence type="ECO:0000313" key="6">
    <source>
        <dbReference type="EMBL" id="QEK39102.1"/>
    </source>
</evidence>
<dbReference type="AlphaFoldDB" id="A0A5C0UI84"/>
<dbReference type="InterPro" id="IPR000352">
    <property type="entry name" value="Pep_chain_release_fac_I"/>
</dbReference>
<sequence>MNIKSGNISKNTLKILSKIDEAKQNNWWKEIIEEYAFLEKKSEDMFLSGAEKADVYKRMGMIFKELEISKKAELAFDTILQIEELSKFEQEDEFANELRKEQSDLLNDLEKLKTDFSDLKNKTQESDQSIIMEIKPGVGGDEAALFSSLLLSMYANYCTNRKFKFEIINQNITDIGGLKEVIINISGENAFNLLKNESGVHRVQRVPKTESSGRIHTSTSAVSVMQEKENVDIKIDENYLRVDVYRSSGPGGQSVNTTDSAVRLTYSDPDLDTITVCIQDEKSQHKNKEKGMKVLKTRLVDMVERKEQENLASIKKEQIGSADRSEKIRTYNFPQNRITDHRSKVTIHSINDSNLMTFESMEKIIKSLE</sequence>
<name>A0A5C0UI84_9PROT</name>
<dbReference type="Proteomes" id="UP000324924">
    <property type="component" value="Chromosome"/>
</dbReference>
<dbReference type="PANTHER" id="PTHR43804:SF7">
    <property type="entry name" value="LD18447P"/>
    <property type="match status" value="1"/>
</dbReference>
<dbReference type="InterPro" id="IPR005139">
    <property type="entry name" value="PCRF"/>
</dbReference>
<dbReference type="RefSeq" id="WP_148972225.1">
    <property type="nucleotide sequence ID" value="NZ_CP043314.1"/>
</dbReference>
<dbReference type="SUPFAM" id="SSF75620">
    <property type="entry name" value="Release factor"/>
    <property type="match status" value="1"/>
</dbReference>
<dbReference type="Pfam" id="PF00472">
    <property type="entry name" value="RF-1"/>
    <property type="match status" value="1"/>
</dbReference>
<dbReference type="FunFam" id="3.30.160.20:FF:000004">
    <property type="entry name" value="Peptide chain release factor 1"/>
    <property type="match status" value="1"/>
</dbReference>
<feature type="coiled-coil region" evidence="4">
    <location>
        <begin position="95"/>
        <end position="122"/>
    </location>
</feature>
<comment type="similarity">
    <text evidence="1">Belongs to the prokaryotic/mitochondrial release factor family.</text>
</comment>
<evidence type="ECO:0000313" key="7">
    <source>
        <dbReference type="Proteomes" id="UP000324924"/>
    </source>
</evidence>
<gene>
    <name evidence="6" type="ORF">FZC36_01465</name>
</gene>
<dbReference type="PROSITE" id="PS00745">
    <property type="entry name" value="RF_PROK_I"/>
    <property type="match status" value="1"/>
</dbReference>
<feature type="domain" description="Prokaryotic-type class I peptide chain release factors" evidence="5">
    <location>
        <begin position="246"/>
        <end position="262"/>
    </location>
</feature>
<dbReference type="InterPro" id="IPR050057">
    <property type="entry name" value="Prokaryotic/Mito_RF"/>
</dbReference>
<protein>
    <submittedName>
        <fullName evidence="6">PCRF domain-containing protein</fullName>
    </submittedName>
</protein>
<evidence type="ECO:0000256" key="1">
    <source>
        <dbReference type="ARBA" id="ARBA00010835"/>
    </source>
</evidence>
<organism evidence="6 7">
    <name type="scientific">Candidatus Nesciobacter abundans</name>
    <dbReference type="NCBI Taxonomy" id="2601668"/>
    <lineage>
        <taxon>Bacteria</taxon>
        <taxon>Pseudomonadati</taxon>
        <taxon>Pseudomonadota</taxon>
        <taxon>Alphaproteobacteria</taxon>
        <taxon>Holosporales</taxon>
        <taxon>Holosporaceae</taxon>
        <taxon>Candidatus Nesciobacter</taxon>
    </lineage>
</organism>
<dbReference type="InterPro" id="IPR045853">
    <property type="entry name" value="Pep_chain_release_fac_I_sf"/>
</dbReference>
<dbReference type="PANTHER" id="PTHR43804">
    <property type="entry name" value="LD18447P"/>
    <property type="match status" value="1"/>
</dbReference>
<evidence type="ECO:0000256" key="2">
    <source>
        <dbReference type="ARBA" id="ARBA00022481"/>
    </source>
</evidence>
<evidence type="ECO:0000256" key="3">
    <source>
        <dbReference type="ARBA" id="ARBA00022917"/>
    </source>
</evidence>
<dbReference type="EMBL" id="CP043314">
    <property type="protein sequence ID" value="QEK39102.1"/>
    <property type="molecule type" value="Genomic_DNA"/>
</dbReference>
<keyword evidence="3" id="KW-0648">Protein biosynthesis</keyword>
<dbReference type="OrthoDB" id="9806673at2"/>
<keyword evidence="2" id="KW-0488">Methylation</keyword>
<evidence type="ECO:0000259" key="5">
    <source>
        <dbReference type="PROSITE" id="PS00745"/>
    </source>
</evidence>
<dbReference type="Gene3D" id="3.30.160.20">
    <property type="match status" value="1"/>
</dbReference>
<evidence type="ECO:0000256" key="4">
    <source>
        <dbReference type="SAM" id="Coils"/>
    </source>
</evidence>
<dbReference type="KEGG" id="nabu:FZC36_01465"/>
<proteinExistence type="inferred from homology"/>